<keyword evidence="5" id="KW-0997">Cell inner membrane</keyword>
<feature type="transmembrane region" description="Helical" evidence="5">
    <location>
        <begin position="41"/>
        <end position="62"/>
    </location>
</feature>
<sequence>MAGKKINPILKMVLEFGPIVLFFIGYLKLKDEIFLIGGEEYKGFILVTAAFVPLMMMSTAALWKLTGHLSKMQLATLVLVVLFGGLSVWFNDERFFKMKPTMIYLLFGGLLAVGLMRGESWLKVVMEEVMPMEEAGWMILTRRICGFFLGLAVANEVIWRFFTTDTWVYFKTFGLPVAMFLFFMTQGPLLQKYGLEEDEEVEDPKA</sequence>
<reference evidence="6 8" key="1">
    <citation type="submission" date="2016-04" db="EMBL/GenBank/DDBJ databases">
        <authorList>
            <person name="Evans L.H."/>
            <person name="Alamgir A."/>
            <person name="Owens N."/>
            <person name="Weber N.D."/>
            <person name="Virtaneva K."/>
            <person name="Barbian K."/>
            <person name="Babar A."/>
            <person name="Rosenke K."/>
        </authorList>
    </citation>
    <scope>NUCLEOTIDE SEQUENCE [LARGE SCALE GENOMIC DNA]</scope>
    <source>
        <strain evidence="6 8">JL2886</strain>
    </source>
</reference>
<protein>
    <recommendedName>
        <fullName evidence="5">Inner membrane-spanning protein YciB</fullName>
    </recommendedName>
</protein>
<dbReference type="Proteomes" id="UP001218364">
    <property type="component" value="Unassembled WGS sequence"/>
</dbReference>
<comment type="function">
    <text evidence="5">Plays a role in cell envelope biogenesis, maintenance of cell envelope integrity and membrane homeostasis.</text>
</comment>
<evidence type="ECO:0000313" key="6">
    <source>
        <dbReference type="EMBL" id="ANP35766.1"/>
    </source>
</evidence>
<dbReference type="Proteomes" id="UP000092565">
    <property type="component" value="Chromosome"/>
</dbReference>
<dbReference type="InterPro" id="IPR006008">
    <property type="entry name" value="YciB"/>
</dbReference>
<feature type="transmembrane region" description="Helical" evidence="5">
    <location>
        <begin position="168"/>
        <end position="185"/>
    </location>
</feature>
<evidence type="ECO:0000256" key="5">
    <source>
        <dbReference type="HAMAP-Rule" id="MF_00189"/>
    </source>
</evidence>
<organism evidence="6 8">
    <name type="scientific">Phaeobacter gallaeciensis</name>
    <dbReference type="NCBI Taxonomy" id="60890"/>
    <lineage>
        <taxon>Bacteria</taxon>
        <taxon>Pseudomonadati</taxon>
        <taxon>Pseudomonadota</taxon>
        <taxon>Alphaproteobacteria</taxon>
        <taxon>Rhodobacterales</taxon>
        <taxon>Roseobacteraceae</taxon>
        <taxon>Phaeobacter</taxon>
    </lineage>
</organism>
<dbReference type="OrthoDB" id="9788219at2"/>
<keyword evidence="3 5" id="KW-1133">Transmembrane helix</keyword>
<accession>A0A1B0ZNL5</accession>
<evidence type="ECO:0000256" key="4">
    <source>
        <dbReference type="ARBA" id="ARBA00023136"/>
    </source>
</evidence>
<evidence type="ECO:0000256" key="3">
    <source>
        <dbReference type="ARBA" id="ARBA00022989"/>
    </source>
</evidence>
<keyword evidence="8" id="KW-1185">Reference proteome</keyword>
<feature type="transmembrane region" description="Helical" evidence="5">
    <location>
        <begin position="74"/>
        <end position="90"/>
    </location>
</feature>
<name>A0A1B0ZNL5_9RHOB</name>
<keyword evidence="2 5" id="KW-0812">Transmembrane</keyword>
<dbReference type="PANTHER" id="PTHR36917">
    <property type="entry name" value="INTRACELLULAR SEPTATION PROTEIN A-RELATED"/>
    <property type="match status" value="1"/>
</dbReference>
<evidence type="ECO:0000256" key="1">
    <source>
        <dbReference type="ARBA" id="ARBA00022475"/>
    </source>
</evidence>
<dbReference type="Pfam" id="PF04279">
    <property type="entry name" value="IspA"/>
    <property type="match status" value="1"/>
</dbReference>
<proteinExistence type="inferred from homology"/>
<evidence type="ECO:0000313" key="9">
    <source>
        <dbReference type="Proteomes" id="UP001218364"/>
    </source>
</evidence>
<dbReference type="AlphaFoldDB" id="A0A1B0ZNL5"/>
<feature type="transmembrane region" description="Helical" evidence="5">
    <location>
        <begin position="12"/>
        <end position="29"/>
    </location>
</feature>
<comment type="subcellular location">
    <subcellularLocation>
        <location evidence="5">Cell inner membrane</location>
        <topology evidence="5">Multi-pass membrane protein</topology>
    </subcellularLocation>
</comment>
<evidence type="ECO:0000313" key="7">
    <source>
        <dbReference type="EMBL" id="MDE4165765.1"/>
    </source>
</evidence>
<evidence type="ECO:0000313" key="8">
    <source>
        <dbReference type="Proteomes" id="UP000092565"/>
    </source>
</evidence>
<keyword evidence="4 5" id="KW-0472">Membrane</keyword>
<dbReference type="RefSeq" id="WP_065270846.1">
    <property type="nucleotide sequence ID" value="NZ_CP015124.1"/>
</dbReference>
<dbReference type="EMBL" id="CP015124">
    <property type="protein sequence ID" value="ANP35766.1"/>
    <property type="molecule type" value="Genomic_DNA"/>
</dbReference>
<dbReference type="GO" id="GO:0005886">
    <property type="term" value="C:plasma membrane"/>
    <property type="evidence" value="ECO:0007669"/>
    <property type="project" value="UniProtKB-SubCell"/>
</dbReference>
<comment type="similarity">
    <text evidence="5">Belongs to the YciB family.</text>
</comment>
<dbReference type="PANTHER" id="PTHR36917:SF1">
    <property type="entry name" value="INNER MEMBRANE-SPANNING PROTEIN YCIB"/>
    <property type="match status" value="1"/>
</dbReference>
<keyword evidence="1 5" id="KW-1003">Cell membrane</keyword>
<dbReference type="EMBL" id="JARCJK010000003">
    <property type="protein sequence ID" value="MDE4165765.1"/>
    <property type="molecule type" value="Genomic_DNA"/>
</dbReference>
<feature type="transmembrane region" description="Helical" evidence="5">
    <location>
        <begin position="143"/>
        <end position="162"/>
    </location>
</feature>
<evidence type="ECO:0000256" key="2">
    <source>
        <dbReference type="ARBA" id="ARBA00022692"/>
    </source>
</evidence>
<reference evidence="7 9" key="2">
    <citation type="submission" date="2023-02" db="EMBL/GenBank/DDBJ databases">
        <title>Population genomics of bacteria associated with diatom.</title>
        <authorList>
            <person name="Xie J."/>
            <person name="Wang H."/>
        </authorList>
    </citation>
    <scope>NUCLEOTIDE SEQUENCE [LARGE SCALE GENOMIC DNA]</scope>
    <source>
        <strain evidence="7 9">PT47_8</strain>
    </source>
</reference>
<dbReference type="HAMAP" id="MF_00189">
    <property type="entry name" value="YciB"/>
    <property type="match status" value="1"/>
</dbReference>
<dbReference type="PATRIC" id="fig|60890.4.peg.822"/>
<feature type="transmembrane region" description="Helical" evidence="5">
    <location>
        <begin position="102"/>
        <end position="122"/>
    </location>
</feature>
<gene>
    <name evidence="6" type="primary">ispZ</name>
    <name evidence="5" type="synonym">yciB</name>
    <name evidence="6" type="ORF">JL2886_00842</name>
    <name evidence="7" type="ORF">PXK24_08675</name>
</gene>